<dbReference type="Proteomes" id="UP000759131">
    <property type="component" value="Unassembled WGS sequence"/>
</dbReference>
<sequence>MINTMTLFNGTTQNQLLMSSFEKPIIFTMIGSTIANTMDSQIISQNMLPSNVTPIQTERMNSLNSDTVCFGNENSSSESFLSMITEDSQISSHFMNSTSLSNAPQITHTFDPINYEINRVGPNVRNCITSGGIRNAILTAQHIQHDCSQSLLTSTADATPVTQATNISALSEMSDAELLCFINPATFDQIR</sequence>
<dbReference type="AlphaFoldDB" id="A0A7R9PTQ4"/>
<evidence type="ECO:0000313" key="1">
    <source>
        <dbReference type="EMBL" id="CAD7619566.1"/>
    </source>
</evidence>
<proteinExistence type="predicted"/>
<protein>
    <submittedName>
        <fullName evidence="1">Uncharacterized protein</fullName>
    </submittedName>
</protein>
<name>A0A7R9PTQ4_9ACAR</name>
<evidence type="ECO:0000313" key="2">
    <source>
        <dbReference type="Proteomes" id="UP000759131"/>
    </source>
</evidence>
<dbReference type="EMBL" id="OC854585">
    <property type="protein sequence ID" value="CAD7619566.1"/>
    <property type="molecule type" value="Genomic_DNA"/>
</dbReference>
<reference evidence="1" key="1">
    <citation type="submission" date="2020-11" db="EMBL/GenBank/DDBJ databases">
        <authorList>
            <person name="Tran Van P."/>
        </authorList>
    </citation>
    <scope>NUCLEOTIDE SEQUENCE</scope>
</reference>
<dbReference type="EMBL" id="CAJPIZ010000010">
    <property type="protein sequence ID" value="CAG2099996.1"/>
    <property type="molecule type" value="Genomic_DNA"/>
</dbReference>
<accession>A0A7R9PTQ4</accession>
<keyword evidence="2" id="KW-1185">Reference proteome</keyword>
<gene>
    <name evidence="1" type="ORF">OSB1V03_LOCUS67</name>
</gene>
<organism evidence="1">
    <name type="scientific">Medioppia subpectinata</name>
    <dbReference type="NCBI Taxonomy" id="1979941"/>
    <lineage>
        <taxon>Eukaryota</taxon>
        <taxon>Metazoa</taxon>
        <taxon>Ecdysozoa</taxon>
        <taxon>Arthropoda</taxon>
        <taxon>Chelicerata</taxon>
        <taxon>Arachnida</taxon>
        <taxon>Acari</taxon>
        <taxon>Acariformes</taxon>
        <taxon>Sarcoptiformes</taxon>
        <taxon>Oribatida</taxon>
        <taxon>Brachypylina</taxon>
        <taxon>Oppioidea</taxon>
        <taxon>Oppiidae</taxon>
        <taxon>Medioppia</taxon>
    </lineage>
</organism>